<dbReference type="EMBL" id="BMAU01021084">
    <property type="protein sequence ID" value="GFX89870.1"/>
    <property type="molecule type" value="Genomic_DNA"/>
</dbReference>
<proteinExistence type="predicted"/>
<sequence>MLTEEIHLHIAEGYNTEAMSDSKARKKVMQFKDGRTNVHDEKHPGRHSLITDDLMKIGHVESNPYWRVNMVIPITPESKQQTMEWQHTSSRVKVKAKQTLSMRKIRATVFWDRHGIWLMDFRPQGTTIISDAYCAALRKLQR</sequence>
<dbReference type="GO" id="GO:0003676">
    <property type="term" value="F:nucleic acid binding"/>
    <property type="evidence" value="ECO:0007669"/>
    <property type="project" value="InterPro"/>
</dbReference>
<dbReference type="Pfam" id="PF01359">
    <property type="entry name" value="Transposase_1"/>
    <property type="match status" value="1"/>
</dbReference>
<dbReference type="PANTHER" id="PTHR46060:SF1">
    <property type="entry name" value="MARINER MOS1 TRANSPOSASE-LIKE PROTEIN"/>
    <property type="match status" value="1"/>
</dbReference>
<dbReference type="InterPro" id="IPR036397">
    <property type="entry name" value="RNaseH_sf"/>
</dbReference>
<dbReference type="Proteomes" id="UP000887159">
    <property type="component" value="Unassembled WGS sequence"/>
</dbReference>
<dbReference type="PANTHER" id="PTHR46060">
    <property type="entry name" value="MARINER MOS1 TRANSPOSASE-LIKE PROTEIN"/>
    <property type="match status" value="1"/>
</dbReference>
<comment type="caution">
    <text evidence="1">The sequence shown here is derived from an EMBL/GenBank/DDBJ whole genome shotgun (WGS) entry which is preliminary data.</text>
</comment>
<accession>A0A8X6R838</accession>
<dbReference type="InterPro" id="IPR052709">
    <property type="entry name" value="Transposase-MT_Hybrid"/>
</dbReference>
<dbReference type="InterPro" id="IPR001888">
    <property type="entry name" value="Transposase_1"/>
</dbReference>
<name>A0A8X6R838_TRICX</name>
<evidence type="ECO:0000313" key="2">
    <source>
        <dbReference type="Proteomes" id="UP000887159"/>
    </source>
</evidence>
<reference evidence="1" key="1">
    <citation type="submission" date="2020-08" db="EMBL/GenBank/DDBJ databases">
        <title>Multicomponent nature underlies the extraordinary mechanical properties of spider dragline silk.</title>
        <authorList>
            <person name="Kono N."/>
            <person name="Nakamura H."/>
            <person name="Mori M."/>
            <person name="Yoshida Y."/>
            <person name="Ohtoshi R."/>
            <person name="Malay A.D."/>
            <person name="Moran D.A.P."/>
            <person name="Tomita M."/>
            <person name="Numata K."/>
            <person name="Arakawa K."/>
        </authorList>
    </citation>
    <scope>NUCLEOTIDE SEQUENCE</scope>
</reference>
<protein>
    <recommendedName>
        <fullName evidence="3">Transposase</fullName>
    </recommendedName>
</protein>
<keyword evidence="2" id="KW-1185">Reference proteome</keyword>
<dbReference type="Gene3D" id="3.30.420.10">
    <property type="entry name" value="Ribonuclease H-like superfamily/Ribonuclease H"/>
    <property type="match status" value="1"/>
</dbReference>
<evidence type="ECO:0000313" key="1">
    <source>
        <dbReference type="EMBL" id="GFX89870.1"/>
    </source>
</evidence>
<organism evidence="1 2">
    <name type="scientific">Trichonephila clavipes</name>
    <name type="common">Golden silk orbweaver</name>
    <name type="synonym">Nephila clavipes</name>
    <dbReference type="NCBI Taxonomy" id="2585209"/>
    <lineage>
        <taxon>Eukaryota</taxon>
        <taxon>Metazoa</taxon>
        <taxon>Ecdysozoa</taxon>
        <taxon>Arthropoda</taxon>
        <taxon>Chelicerata</taxon>
        <taxon>Arachnida</taxon>
        <taxon>Araneae</taxon>
        <taxon>Araneomorphae</taxon>
        <taxon>Entelegynae</taxon>
        <taxon>Araneoidea</taxon>
        <taxon>Nephilidae</taxon>
        <taxon>Trichonephila</taxon>
    </lineage>
</organism>
<gene>
    <name evidence="1" type="primary">AVEN_119959_1</name>
    <name evidence="1" type="ORF">TNCV_1535171</name>
</gene>
<evidence type="ECO:0008006" key="3">
    <source>
        <dbReference type="Google" id="ProtNLM"/>
    </source>
</evidence>
<dbReference type="AlphaFoldDB" id="A0A8X6R838"/>